<organism evidence="2 3">
    <name type="scientific">Acidihalobacter ferrooxydans</name>
    <dbReference type="NCBI Taxonomy" id="1765967"/>
    <lineage>
        <taxon>Bacteria</taxon>
        <taxon>Pseudomonadati</taxon>
        <taxon>Pseudomonadota</taxon>
        <taxon>Gammaproteobacteria</taxon>
        <taxon>Chromatiales</taxon>
        <taxon>Ectothiorhodospiraceae</taxon>
        <taxon>Acidihalobacter</taxon>
    </lineage>
</organism>
<feature type="domain" description="NAD-dependent epimerase/dehydratase" evidence="1">
    <location>
        <begin position="4"/>
        <end position="218"/>
    </location>
</feature>
<dbReference type="RefSeq" id="WP_076836069.1">
    <property type="nucleotide sequence ID" value="NZ_CP019434.1"/>
</dbReference>
<dbReference type="AlphaFoldDB" id="A0A1P8UF25"/>
<dbReference type="KEGG" id="afy:BW247_04580"/>
<dbReference type="EMBL" id="CP019434">
    <property type="protein sequence ID" value="APZ42453.1"/>
    <property type="molecule type" value="Genomic_DNA"/>
</dbReference>
<dbReference type="InterPro" id="IPR050177">
    <property type="entry name" value="Lipid_A_modif_metabolic_enz"/>
</dbReference>
<keyword evidence="3" id="KW-1185">Reference proteome</keyword>
<evidence type="ECO:0000313" key="2">
    <source>
        <dbReference type="EMBL" id="APZ42453.1"/>
    </source>
</evidence>
<gene>
    <name evidence="2" type="ORF">BW247_04580</name>
</gene>
<name>A0A1P8UF25_9GAMM</name>
<dbReference type="OrthoDB" id="9801056at2"/>
<evidence type="ECO:0000313" key="3">
    <source>
        <dbReference type="Proteomes" id="UP000243807"/>
    </source>
</evidence>
<dbReference type="InterPro" id="IPR036291">
    <property type="entry name" value="NAD(P)-bd_dom_sf"/>
</dbReference>
<dbReference type="PANTHER" id="PTHR43245">
    <property type="entry name" value="BIFUNCTIONAL POLYMYXIN RESISTANCE PROTEIN ARNA"/>
    <property type="match status" value="1"/>
</dbReference>
<dbReference type="Pfam" id="PF01370">
    <property type="entry name" value="Epimerase"/>
    <property type="match status" value="1"/>
</dbReference>
<sequence>MRLVVTGSAGRLARVLIPQLLADPGIEIILGIDHRDARYADPRYRHHRLDVRDPAAAEVCAGADALLHLAFVLMGGGLGHRRHDRATLRAINVDGSRQMFEAAAQHRLRHILFVSSAAVYGAWPDNPPLLPETAPLRPMPGFAYAEDKVAVERLLDAFERGHPAIAVTRLRPHAIIGPHAHPFLNHVLRQPFYPASRALTQCVWEDDVAAAAVLALRQRATGAFNLAAQPALSLYDMLGRTRRLRLPLPLAPAGAVHRLLWWLTPAVGEPGWVQGTRYSLALDTRRAEIELVWHPRVPLAACLQWRGARQ</sequence>
<proteinExistence type="predicted"/>
<accession>A0A1P8UF25</accession>
<evidence type="ECO:0000259" key="1">
    <source>
        <dbReference type="Pfam" id="PF01370"/>
    </source>
</evidence>
<dbReference type="STRING" id="1765967.BW247_04580"/>
<dbReference type="InterPro" id="IPR001509">
    <property type="entry name" value="Epimerase_deHydtase"/>
</dbReference>
<protein>
    <submittedName>
        <fullName evidence="2">NAD-dependent dehydratase</fullName>
    </submittedName>
</protein>
<dbReference type="Proteomes" id="UP000243807">
    <property type="component" value="Chromosome"/>
</dbReference>
<reference evidence="2 3" key="1">
    <citation type="submission" date="2017-01" db="EMBL/GenBank/DDBJ databases">
        <title>Draft sequence of Acidihalobacter ferrooxidans strain DSM 14175 (strain V8).</title>
        <authorList>
            <person name="Khaleque H.N."/>
            <person name="Ramsay J.P."/>
            <person name="Murphy R.J.T."/>
            <person name="Kaksonen A.H."/>
            <person name="Boxall N.J."/>
            <person name="Watkin E.L.J."/>
        </authorList>
    </citation>
    <scope>NUCLEOTIDE SEQUENCE [LARGE SCALE GENOMIC DNA]</scope>
    <source>
        <strain evidence="2 3">V8</strain>
    </source>
</reference>
<dbReference type="Gene3D" id="3.40.50.720">
    <property type="entry name" value="NAD(P)-binding Rossmann-like Domain"/>
    <property type="match status" value="1"/>
</dbReference>
<dbReference type="SUPFAM" id="SSF51735">
    <property type="entry name" value="NAD(P)-binding Rossmann-fold domains"/>
    <property type="match status" value="1"/>
</dbReference>